<evidence type="ECO:0000256" key="7">
    <source>
        <dbReference type="ARBA" id="ARBA00023211"/>
    </source>
</evidence>
<accession>A0A177MYK4</accession>
<comment type="function">
    <text evidence="10">Catalyzes the interconversion of 2-phosphoglycerate and 3-phosphoglycerate.</text>
</comment>
<dbReference type="Pfam" id="PF01676">
    <property type="entry name" value="Metalloenzyme"/>
    <property type="match status" value="1"/>
</dbReference>
<feature type="binding site" evidence="10 13">
    <location>
        <position position="408"/>
    </location>
    <ligand>
        <name>Mn(2+)</name>
        <dbReference type="ChEBI" id="CHEBI:29035"/>
        <label>1</label>
    </ligand>
</feature>
<protein>
    <recommendedName>
        <fullName evidence="9 10">2,3-bisphosphoglycerate-independent phosphoglycerate mutase</fullName>
        <shortName evidence="10">BPG-independent PGAM</shortName>
        <shortName evidence="10">Phosphoglyceromutase</shortName>
        <shortName evidence="10">iPGM</shortName>
        <ecNumber evidence="4 10">5.4.2.12</ecNumber>
    </recommendedName>
</protein>
<evidence type="ECO:0000256" key="12">
    <source>
        <dbReference type="PIRSR" id="PIRSR001492-2"/>
    </source>
</evidence>
<dbReference type="SUPFAM" id="SSF64158">
    <property type="entry name" value="2,3-Bisphosphoglycerate-independent phosphoglycerate mutase, substrate-binding domain"/>
    <property type="match status" value="1"/>
</dbReference>
<dbReference type="GO" id="GO:0005829">
    <property type="term" value="C:cytosol"/>
    <property type="evidence" value="ECO:0007669"/>
    <property type="project" value="TreeGrafter"/>
</dbReference>
<evidence type="ECO:0000256" key="13">
    <source>
        <dbReference type="PIRSR" id="PIRSR001492-3"/>
    </source>
</evidence>
<reference evidence="16 17" key="1">
    <citation type="submission" date="2016-03" db="EMBL/GenBank/DDBJ databases">
        <authorList>
            <person name="Ploux O."/>
        </authorList>
    </citation>
    <scope>NUCLEOTIDE SEQUENCE [LARGE SCALE GENOMIC DNA]</scope>
    <source>
        <strain evidence="16 17">R-45370</strain>
    </source>
</reference>
<feature type="binding site" evidence="10 13">
    <location>
        <position position="464"/>
    </location>
    <ligand>
        <name>Mn(2+)</name>
        <dbReference type="ChEBI" id="CHEBI:29035"/>
        <label>1</label>
    </ligand>
</feature>
<dbReference type="InterPro" id="IPR017850">
    <property type="entry name" value="Alkaline_phosphatase_core_sf"/>
</dbReference>
<dbReference type="Gene3D" id="3.40.1450.10">
    <property type="entry name" value="BPG-independent phosphoglycerate mutase, domain B"/>
    <property type="match status" value="1"/>
</dbReference>
<keyword evidence="7 10" id="KW-0464">Manganese</keyword>
<comment type="similarity">
    <text evidence="3 10">Belongs to the BPG-independent phosphoglycerate mutase family.</text>
</comment>
<gene>
    <name evidence="10" type="primary">gpmI</name>
    <name evidence="16" type="ORF">A1359_16230</name>
</gene>
<dbReference type="InterPro" id="IPR011258">
    <property type="entry name" value="BPG-indep_PGM_N"/>
</dbReference>
<evidence type="ECO:0000313" key="16">
    <source>
        <dbReference type="EMBL" id="OAI10665.1"/>
    </source>
</evidence>
<comment type="catalytic activity">
    <reaction evidence="1 10">
        <text>(2R)-2-phosphoglycerate = (2R)-3-phosphoglycerate</text>
        <dbReference type="Rhea" id="RHEA:15901"/>
        <dbReference type="ChEBI" id="CHEBI:58272"/>
        <dbReference type="ChEBI" id="CHEBI:58289"/>
        <dbReference type="EC" id="5.4.2.12"/>
    </reaction>
</comment>
<dbReference type="AlphaFoldDB" id="A0A177MYK4"/>
<keyword evidence="17" id="KW-1185">Reference proteome</keyword>
<dbReference type="InterPro" id="IPR005995">
    <property type="entry name" value="Pgm_bpd_ind"/>
</dbReference>
<feature type="active site" description="Phosphoserine intermediate" evidence="10 11">
    <location>
        <position position="64"/>
    </location>
</feature>
<dbReference type="PANTHER" id="PTHR31637:SF0">
    <property type="entry name" value="2,3-BISPHOSPHOGLYCERATE-INDEPENDENT PHOSPHOGLYCERATE MUTASE"/>
    <property type="match status" value="1"/>
</dbReference>
<feature type="binding site" evidence="10 12">
    <location>
        <begin position="155"/>
        <end position="156"/>
    </location>
    <ligand>
        <name>substrate</name>
    </ligand>
</feature>
<dbReference type="GO" id="GO:0004619">
    <property type="term" value="F:phosphoglycerate mutase activity"/>
    <property type="evidence" value="ECO:0007669"/>
    <property type="project" value="UniProtKB-UniRule"/>
</dbReference>
<dbReference type="InterPro" id="IPR036646">
    <property type="entry name" value="PGAM_B_sf"/>
</dbReference>
<comment type="cofactor">
    <cofactor evidence="10">
        <name>Mn(2+)</name>
        <dbReference type="ChEBI" id="CHEBI:29035"/>
    </cofactor>
    <text evidence="10">Binds 2 manganese ions per subunit.</text>
</comment>
<keyword evidence="5 10" id="KW-0479">Metal-binding</keyword>
<dbReference type="Proteomes" id="UP000078476">
    <property type="component" value="Unassembled WGS sequence"/>
</dbReference>
<evidence type="ECO:0000259" key="14">
    <source>
        <dbReference type="Pfam" id="PF01676"/>
    </source>
</evidence>
<evidence type="ECO:0000256" key="4">
    <source>
        <dbReference type="ARBA" id="ARBA00012026"/>
    </source>
</evidence>
<comment type="subunit">
    <text evidence="10">Monomer.</text>
</comment>
<feature type="binding site" evidence="10 12">
    <location>
        <position position="337"/>
    </location>
    <ligand>
        <name>substrate</name>
    </ligand>
</feature>
<organism evidence="16 17">
    <name type="scientific">Methylomonas lenta</name>
    <dbReference type="NCBI Taxonomy" id="980561"/>
    <lineage>
        <taxon>Bacteria</taxon>
        <taxon>Pseudomonadati</taxon>
        <taxon>Pseudomonadota</taxon>
        <taxon>Gammaproteobacteria</taxon>
        <taxon>Methylococcales</taxon>
        <taxon>Methylococcaceae</taxon>
        <taxon>Methylomonas</taxon>
    </lineage>
</organism>
<evidence type="ECO:0000259" key="15">
    <source>
        <dbReference type="Pfam" id="PF06415"/>
    </source>
</evidence>
<dbReference type="InterPro" id="IPR006124">
    <property type="entry name" value="Metalloenzyme"/>
</dbReference>
<dbReference type="GO" id="GO:0006096">
    <property type="term" value="P:glycolytic process"/>
    <property type="evidence" value="ECO:0007669"/>
    <property type="project" value="UniProtKB-UniRule"/>
</dbReference>
<evidence type="ECO:0000256" key="3">
    <source>
        <dbReference type="ARBA" id="ARBA00008819"/>
    </source>
</evidence>
<keyword evidence="8 10" id="KW-0413">Isomerase</keyword>
<dbReference type="GO" id="GO:0030145">
    <property type="term" value="F:manganese ion binding"/>
    <property type="evidence" value="ECO:0007669"/>
    <property type="project" value="UniProtKB-UniRule"/>
</dbReference>
<evidence type="ECO:0000256" key="10">
    <source>
        <dbReference type="HAMAP-Rule" id="MF_01038"/>
    </source>
</evidence>
<feature type="binding site" evidence="10 13">
    <location>
        <position position="64"/>
    </location>
    <ligand>
        <name>Mn(2+)</name>
        <dbReference type="ChEBI" id="CHEBI:29035"/>
        <label>2</label>
    </ligand>
</feature>
<dbReference type="FunFam" id="3.40.1450.10:FF:000001">
    <property type="entry name" value="2,3-bisphosphoglycerate-independent phosphoglycerate mutase"/>
    <property type="match status" value="1"/>
</dbReference>
<evidence type="ECO:0000256" key="9">
    <source>
        <dbReference type="ARBA" id="ARBA00071648"/>
    </source>
</evidence>
<dbReference type="EMBL" id="LUUI01000151">
    <property type="protein sequence ID" value="OAI10665.1"/>
    <property type="molecule type" value="Genomic_DNA"/>
</dbReference>
<dbReference type="PANTHER" id="PTHR31637">
    <property type="entry name" value="2,3-BISPHOSPHOGLYCERATE-INDEPENDENT PHOSPHOGLYCERATE MUTASE"/>
    <property type="match status" value="1"/>
</dbReference>
<dbReference type="STRING" id="980561.A1359_16230"/>
<dbReference type="HAMAP" id="MF_01038">
    <property type="entry name" value="GpmI"/>
    <property type="match status" value="1"/>
</dbReference>
<evidence type="ECO:0000313" key="17">
    <source>
        <dbReference type="Proteomes" id="UP000078476"/>
    </source>
</evidence>
<feature type="binding site" evidence="10 12">
    <location>
        <position position="187"/>
    </location>
    <ligand>
        <name>substrate</name>
    </ligand>
</feature>
<feature type="binding site" evidence="10 13">
    <location>
        <position position="14"/>
    </location>
    <ligand>
        <name>Mn(2+)</name>
        <dbReference type="ChEBI" id="CHEBI:29035"/>
        <label>2</label>
    </ligand>
</feature>
<feature type="binding site" evidence="10 13">
    <location>
        <position position="446"/>
    </location>
    <ligand>
        <name>Mn(2+)</name>
        <dbReference type="ChEBI" id="CHEBI:29035"/>
        <label>2</label>
    </ligand>
</feature>
<evidence type="ECO:0000256" key="11">
    <source>
        <dbReference type="PIRSR" id="PIRSR001492-1"/>
    </source>
</evidence>
<sequence length="513" mass="55889">MANRPKPLVLLILDGFGLRAERDNNAIALASTPCWDKLQLDYPMTALDCAGDVVGLPGDQMGNSEVGHLHIGGGRLLRQELTRVSHEIETGAFFNNPALCRAVDEAIQKDKALHIMGLLSPGGVHSHEKQIMAMIELAAKRGLKKIYLHAFLDGRDVPPRSAEASLKLAEDTFKKLGTGRIASVSGRFYAMDRDNRWERVQVAYNLIAKGEAQYTTQSAQEALATAYLRDENDEFVTPTAILDANGQAAVLDKDDSIVFMNFRADRAREISQAITNPDFDKFERGCEPLQGCYATLTEYHQDFDYPVAYPSIDVKNSIGEVLSNLGLKQLRLAETEKYAHVTFFLSGGRDAPFEGEDRILVPSPKVKTYDMQPEMSAPEVTEHLVSAITGGKYDVIICNYANCDMVGHTGKLDAAIKAVETVDSCLGEIVTALNKVGGQMLLTADHGNIEQMLDEETGQPHTAHTMNLVPLVHVGGSKPLLEGGSLADLAPTMLAILGVQQPVEMTGRSLIGQ</sequence>
<dbReference type="EC" id="5.4.2.12" evidence="4 10"/>
<dbReference type="GO" id="GO:0006007">
    <property type="term" value="P:glucose catabolic process"/>
    <property type="evidence" value="ECO:0007669"/>
    <property type="project" value="InterPro"/>
</dbReference>
<feature type="binding site" evidence="10 12">
    <location>
        <begin position="263"/>
        <end position="266"/>
    </location>
    <ligand>
        <name>substrate</name>
    </ligand>
</feature>
<evidence type="ECO:0000256" key="5">
    <source>
        <dbReference type="ARBA" id="ARBA00022723"/>
    </source>
</evidence>
<evidence type="ECO:0000256" key="2">
    <source>
        <dbReference type="ARBA" id="ARBA00004798"/>
    </source>
</evidence>
<name>A0A177MYK4_9GAMM</name>
<evidence type="ECO:0000256" key="8">
    <source>
        <dbReference type="ARBA" id="ARBA00023235"/>
    </source>
</evidence>
<feature type="binding site" evidence="10 13">
    <location>
        <position position="445"/>
    </location>
    <ligand>
        <name>Mn(2+)</name>
        <dbReference type="ChEBI" id="CHEBI:29035"/>
        <label>2</label>
    </ligand>
</feature>
<dbReference type="SUPFAM" id="SSF53649">
    <property type="entry name" value="Alkaline phosphatase-like"/>
    <property type="match status" value="1"/>
</dbReference>
<dbReference type="NCBIfam" id="TIGR01307">
    <property type="entry name" value="pgm_bpd_ind"/>
    <property type="match status" value="1"/>
</dbReference>
<dbReference type="Gene3D" id="3.40.720.10">
    <property type="entry name" value="Alkaline Phosphatase, subunit A"/>
    <property type="match status" value="1"/>
</dbReference>
<comment type="caution">
    <text evidence="16">The sequence shown here is derived from an EMBL/GenBank/DDBJ whole genome shotgun (WGS) entry which is preliminary data.</text>
</comment>
<dbReference type="OrthoDB" id="9800863at2"/>
<proteinExistence type="inferred from homology"/>
<dbReference type="Pfam" id="PF06415">
    <property type="entry name" value="iPGM_N"/>
    <property type="match status" value="1"/>
</dbReference>
<dbReference type="UniPathway" id="UPA00109">
    <property type="reaction ID" value="UER00186"/>
</dbReference>
<comment type="pathway">
    <text evidence="2 10">Carbohydrate degradation; glycolysis; pyruvate from D-glyceraldehyde 3-phosphate: step 3/5.</text>
</comment>
<evidence type="ECO:0000256" key="1">
    <source>
        <dbReference type="ARBA" id="ARBA00000370"/>
    </source>
</evidence>
<dbReference type="PIRSF" id="PIRSF001492">
    <property type="entry name" value="IPGAM"/>
    <property type="match status" value="1"/>
</dbReference>
<dbReference type="CDD" id="cd16010">
    <property type="entry name" value="iPGM"/>
    <property type="match status" value="1"/>
</dbReference>
<feature type="binding site" evidence="10 12">
    <location>
        <position position="125"/>
    </location>
    <ligand>
        <name>substrate</name>
    </ligand>
</feature>
<feature type="domain" description="Metalloenzyme" evidence="14">
    <location>
        <begin position="6"/>
        <end position="500"/>
    </location>
</feature>
<feature type="binding site" evidence="10 12">
    <location>
        <position position="193"/>
    </location>
    <ligand>
        <name>substrate</name>
    </ligand>
</feature>
<keyword evidence="6 10" id="KW-0324">Glycolysis</keyword>
<dbReference type="RefSeq" id="WP_066986993.1">
    <property type="nucleotide sequence ID" value="NZ_LUUI01000151.1"/>
</dbReference>
<feature type="domain" description="BPG-independent PGAM N-terminal" evidence="15">
    <location>
        <begin position="84"/>
        <end position="300"/>
    </location>
</feature>
<evidence type="ECO:0000256" key="6">
    <source>
        <dbReference type="ARBA" id="ARBA00023152"/>
    </source>
</evidence>
<feature type="binding site" evidence="10 13">
    <location>
        <position position="404"/>
    </location>
    <ligand>
        <name>Mn(2+)</name>
        <dbReference type="ChEBI" id="CHEBI:29035"/>
        <label>1</label>
    </ligand>
</feature>